<dbReference type="EMBL" id="JARBDR010000921">
    <property type="protein sequence ID" value="KAJ8298750.1"/>
    <property type="molecule type" value="Genomic_DNA"/>
</dbReference>
<name>A0ABQ9E5L4_TEGGR</name>
<sequence length="85" mass="10157">MLYVFALDNNLDCFIRVKQEISSCLFFLIHITVNKAKIRQFNSEFINNANQCTYYHFYVQNSLSKKFSSKCFIIIVSLFVHFDKR</sequence>
<comment type="caution">
    <text evidence="1">The sequence shown here is derived from an EMBL/GenBank/DDBJ whole genome shotgun (WGS) entry which is preliminary data.</text>
</comment>
<proteinExistence type="predicted"/>
<dbReference type="Proteomes" id="UP001217089">
    <property type="component" value="Unassembled WGS sequence"/>
</dbReference>
<keyword evidence="2" id="KW-1185">Reference proteome</keyword>
<protein>
    <submittedName>
        <fullName evidence="1">Uncharacterized protein</fullName>
    </submittedName>
</protein>
<reference evidence="1 2" key="1">
    <citation type="submission" date="2022-12" db="EMBL/GenBank/DDBJ databases">
        <title>Chromosome-level genome of Tegillarca granosa.</title>
        <authorList>
            <person name="Kim J."/>
        </authorList>
    </citation>
    <scope>NUCLEOTIDE SEQUENCE [LARGE SCALE GENOMIC DNA]</scope>
    <source>
        <strain evidence="1">Teg-2019</strain>
        <tissue evidence="1">Adductor muscle</tissue>
    </source>
</reference>
<evidence type="ECO:0000313" key="2">
    <source>
        <dbReference type="Proteomes" id="UP001217089"/>
    </source>
</evidence>
<accession>A0ABQ9E5L4</accession>
<gene>
    <name evidence="1" type="ORF">KUTeg_022810</name>
</gene>
<evidence type="ECO:0000313" key="1">
    <source>
        <dbReference type="EMBL" id="KAJ8298750.1"/>
    </source>
</evidence>
<organism evidence="1 2">
    <name type="scientific">Tegillarca granosa</name>
    <name type="common">Malaysian cockle</name>
    <name type="synonym">Anadara granosa</name>
    <dbReference type="NCBI Taxonomy" id="220873"/>
    <lineage>
        <taxon>Eukaryota</taxon>
        <taxon>Metazoa</taxon>
        <taxon>Spiralia</taxon>
        <taxon>Lophotrochozoa</taxon>
        <taxon>Mollusca</taxon>
        <taxon>Bivalvia</taxon>
        <taxon>Autobranchia</taxon>
        <taxon>Pteriomorphia</taxon>
        <taxon>Arcoida</taxon>
        <taxon>Arcoidea</taxon>
        <taxon>Arcidae</taxon>
        <taxon>Tegillarca</taxon>
    </lineage>
</organism>